<keyword evidence="2" id="KW-1185">Reference proteome</keyword>
<evidence type="ECO:0000313" key="2">
    <source>
        <dbReference type="Proteomes" id="UP001355207"/>
    </source>
</evidence>
<reference evidence="1 2" key="1">
    <citation type="submission" date="2024-01" db="EMBL/GenBank/DDBJ databases">
        <title>Comparative genomics of Cryptococcus and Kwoniella reveals pathogenesis evolution and contrasting modes of karyotype evolution via chromosome fusion or intercentromeric recombination.</title>
        <authorList>
            <person name="Coelho M.A."/>
            <person name="David-Palma M."/>
            <person name="Shea T."/>
            <person name="Bowers K."/>
            <person name="McGinley-Smith S."/>
            <person name="Mohammad A.W."/>
            <person name="Gnirke A."/>
            <person name="Yurkov A.M."/>
            <person name="Nowrousian M."/>
            <person name="Sun S."/>
            <person name="Cuomo C.A."/>
            <person name="Heitman J."/>
        </authorList>
    </citation>
    <scope>NUCLEOTIDE SEQUENCE [LARGE SCALE GENOMIC DNA]</scope>
    <source>
        <strain evidence="1 2">CBS 6074</strain>
    </source>
</reference>
<organism evidence="1 2">
    <name type="scientific">Kwoniella dendrophila CBS 6074</name>
    <dbReference type="NCBI Taxonomy" id="1295534"/>
    <lineage>
        <taxon>Eukaryota</taxon>
        <taxon>Fungi</taxon>
        <taxon>Dikarya</taxon>
        <taxon>Basidiomycota</taxon>
        <taxon>Agaricomycotina</taxon>
        <taxon>Tremellomycetes</taxon>
        <taxon>Tremellales</taxon>
        <taxon>Cryptococcaceae</taxon>
        <taxon>Kwoniella</taxon>
    </lineage>
</organism>
<proteinExistence type="predicted"/>
<dbReference type="EMBL" id="CP144107">
    <property type="protein sequence ID" value="WWC92339.1"/>
    <property type="molecule type" value="Genomic_DNA"/>
</dbReference>
<gene>
    <name evidence="1" type="ORF">L201_007293</name>
</gene>
<dbReference type="RefSeq" id="XP_066079101.1">
    <property type="nucleotide sequence ID" value="XM_066223004.1"/>
</dbReference>
<sequence>MQHLSTLFYQWCQEGYINPRSAFIFGSVLDSPSLAALAIRNSDGWRNAERYLAKQEVVKQKPKDHLSTTDYVPGYNVIDPMGFSFTTFNEIPQDYLYALCRATSNRIHPDGQKVIDWNSIADDFMKVLKLVKGDR</sequence>
<dbReference type="Proteomes" id="UP001355207">
    <property type="component" value="Chromosome 10"/>
</dbReference>
<protein>
    <submittedName>
        <fullName evidence="1">Uncharacterized protein</fullName>
    </submittedName>
</protein>
<name>A0AAX4K4M0_9TREE</name>
<evidence type="ECO:0000313" key="1">
    <source>
        <dbReference type="EMBL" id="WWC92339.1"/>
    </source>
</evidence>
<dbReference type="GeneID" id="91097962"/>
<dbReference type="AlphaFoldDB" id="A0AAX4K4M0"/>
<accession>A0AAX4K4M0</accession>